<evidence type="ECO:0000259" key="1">
    <source>
        <dbReference type="PROSITE" id="PS50887"/>
    </source>
</evidence>
<dbReference type="EMBL" id="FPHL01000057">
    <property type="protein sequence ID" value="SFV69029.1"/>
    <property type="molecule type" value="Genomic_DNA"/>
</dbReference>
<dbReference type="CDD" id="cd01949">
    <property type="entry name" value="GGDEF"/>
    <property type="match status" value="1"/>
</dbReference>
<dbReference type="InterPro" id="IPR050469">
    <property type="entry name" value="Diguanylate_Cyclase"/>
</dbReference>
<dbReference type="InterPro" id="IPR029787">
    <property type="entry name" value="Nucleotide_cyclase"/>
</dbReference>
<dbReference type="Gene3D" id="3.30.70.270">
    <property type="match status" value="1"/>
</dbReference>
<dbReference type="SMART" id="SM00267">
    <property type="entry name" value="GGDEF"/>
    <property type="match status" value="1"/>
</dbReference>
<dbReference type="InterPro" id="IPR043128">
    <property type="entry name" value="Rev_trsase/Diguanyl_cyclase"/>
</dbReference>
<dbReference type="PANTHER" id="PTHR45138:SF9">
    <property type="entry name" value="DIGUANYLATE CYCLASE DGCM-RELATED"/>
    <property type="match status" value="1"/>
</dbReference>
<dbReference type="Pfam" id="PF00990">
    <property type="entry name" value="GGDEF"/>
    <property type="match status" value="1"/>
</dbReference>
<reference evidence="2" key="1">
    <citation type="submission" date="2016-10" db="EMBL/GenBank/DDBJ databases">
        <authorList>
            <person name="de Groot N.N."/>
        </authorList>
    </citation>
    <scope>NUCLEOTIDE SEQUENCE</scope>
</reference>
<dbReference type="SUPFAM" id="SSF55073">
    <property type="entry name" value="Nucleotide cyclase"/>
    <property type="match status" value="1"/>
</dbReference>
<proteinExistence type="predicted"/>
<feature type="domain" description="GGDEF" evidence="1">
    <location>
        <begin position="258"/>
        <end position="387"/>
    </location>
</feature>
<protein>
    <submittedName>
        <fullName evidence="2">Diguanylate cyclase/phosphodiesterase (GGDEF &amp; EAL domains) with PAS/PAC sensor(S)</fullName>
    </submittedName>
</protein>
<dbReference type="NCBIfam" id="TIGR00254">
    <property type="entry name" value="GGDEF"/>
    <property type="match status" value="1"/>
</dbReference>
<gene>
    <name evidence="2" type="ORF">MNB_SV-10-1228</name>
</gene>
<sequence>MKNVQIILNAILSKNIFEYILVDRKLHVISASQGVRKYVNAMPKEGDDVLKYLPELVGNEEEIKEIFVKKYCLYTLESVYKNNDYVNMSVEYCDQNTAIILLHNITAITRAQQSLLQYSNESTLLYNTLQKVVDSQNTMLFVTNAEKIEFANKKFLNFFHAENIEEIQKKELKLYQRFDTSLQNYRDLFVFLKEGEKYLKLGKDIFIVQATQIELAHTLFTLTKITDFPHEMQLDPLTGLYRKDYLNEMVEKSLQEKRNFALVVMDLDNFKLINDTYGHLTGDKVLKAFVMILKQHIRKTDLLVRWGGDEFLLFLEDGSPEDAILKIESIRKLIDKYHFETIGHLSCSFGLSYAKENDSVDSLLQRADKALYEAKIKGKNRVLFKED</sequence>
<dbReference type="GO" id="GO:0052621">
    <property type="term" value="F:diguanylate cyclase activity"/>
    <property type="evidence" value="ECO:0007669"/>
    <property type="project" value="TreeGrafter"/>
</dbReference>
<dbReference type="AlphaFoldDB" id="A0A1W1CTC9"/>
<dbReference type="InterPro" id="IPR000014">
    <property type="entry name" value="PAS"/>
</dbReference>
<evidence type="ECO:0000313" key="2">
    <source>
        <dbReference type="EMBL" id="SFV69029.1"/>
    </source>
</evidence>
<dbReference type="FunFam" id="3.30.70.270:FF:000001">
    <property type="entry name" value="Diguanylate cyclase domain protein"/>
    <property type="match status" value="1"/>
</dbReference>
<dbReference type="PROSITE" id="PS50887">
    <property type="entry name" value="GGDEF"/>
    <property type="match status" value="1"/>
</dbReference>
<name>A0A1W1CTC9_9ZZZZ</name>
<dbReference type="InterPro" id="IPR000160">
    <property type="entry name" value="GGDEF_dom"/>
</dbReference>
<dbReference type="Pfam" id="PF13188">
    <property type="entry name" value="PAS_8"/>
    <property type="match status" value="1"/>
</dbReference>
<organism evidence="2">
    <name type="scientific">hydrothermal vent metagenome</name>
    <dbReference type="NCBI Taxonomy" id="652676"/>
    <lineage>
        <taxon>unclassified sequences</taxon>
        <taxon>metagenomes</taxon>
        <taxon>ecological metagenomes</taxon>
    </lineage>
</organism>
<dbReference type="PANTHER" id="PTHR45138">
    <property type="entry name" value="REGULATORY COMPONENTS OF SENSORY TRANSDUCTION SYSTEM"/>
    <property type="match status" value="1"/>
</dbReference>
<accession>A0A1W1CTC9</accession>